<dbReference type="EMBL" id="CP034562">
    <property type="protein sequence ID" value="AZQ60915.1"/>
    <property type="molecule type" value="Genomic_DNA"/>
</dbReference>
<dbReference type="Gene3D" id="3.50.50.60">
    <property type="entry name" value="FAD/NAD(P)-binding domain"/>
    <property type="match status" value="2"/>
</dbReference>
<dbReference type="PANTHER" id="PTHR43563:SF14">
    <property type="entry name" value="AMINE OXIDASE"/>
    <property type="match status" value="1"/>
</dbReference>
<evidence type="ECO:0000313" key="4">
    <source>
        <dbReference type="Proteomes" id="UP000267268"/>
    </source>
</evidence>
<evidence type="ECO:0000256" key="1">
    <source>
        <dbReference type="ARBA" id="ARBA00005995"/>
    </source>
</evidence>
<dbReference type="Proteomes" id="UP000267268">
    <property type="component" value="Chromosome 1"/>
</dbReference>
<dbReference type="InterPro" id="IPR050703">
    <property type="entry name" value="Flavin_MAO"/>
</dbReference>
<dbReference type="KEGG" id="fll:EI427_01400"/>
<proteinExistence type="inferred from homology"/>
<sequence length="353" mass="39894">MLIKQATKTIIIGGGLSGLLTAYRLHQKGQEAIILEASDRLGGRIKTIHSENGTPLEMGATWFTSQHLQLIQLIRELGLKGFRQFSKGPLFFQATPTTPPQKFELPPQDASYRIAGGTAQLIKKISQQLPKENILLNEKVESIDFTDNEICIVKTKQYEFTCQKVVSSLPPALFAQSIKLSPSLKSDVKAFFEDTHTWMHDAIKVGITYQKAFWKANKMSGMFFSNNGPIAELHDHCNAKENRFALVGFIHPSFQDFSKEEREKVVIKQLKSAYGEEANHYLQYNENLWLDNELTSDGQYQDLVPHQNNGEPLLQQPLFNKRLFIVSTESSPHFGGYLEGAVYRANFVAEELL</sequence>
<organism evidence="3 4">
    <name type="scientific">Flammeovirga pectinis</name>
    <dbReference type="NCBI Taxonomy" id="2494373"/>
    <lineage>
        <taxon>Bacteria</taxon>
        <taxon>Pseudomonadati</taxon>
        <taxon>Bacteroidota</taxon>
        <taxon>Cytophagia</taxon>
        <taxon>Cytophagales</taxon>
        <taxon>Flammeovirgaceae</taxon>
        <taxon>Flammeovirga</taxon>
    </lineage>
</organism>
<dbReference type="PANTHER" id="PTHR43563">
    <property type="entry name" value="AMINE OXIDASE"/>
    <property type="match status" value="1"/>
</dbReference>
<dbReference type="SUPFAM" id="SSF51905">
    <property type="entry name" value="FAD/NAD(P)-binding domain"/>
    <property type="match status" value="1"/>
</dbReference>
<feature type="domain" description="Amine oxidase" evidence="2">
    <location>
        <begin position="111"/>
        <end position="353"/>
    </location>
</feature>
<dbReference type="InterPro" id="IPR036188">
    <property type="entry name" value="FAD/NAD-bd_sf"/>
</dbReference>
<dbReference type="SUPFAM" id="SSF54373">
    <property type="entry name" value="FAD-linked reductases, C-terminal domain"/>
    <property type="match status" value="1"/>
</dbReference>
<accession>A0A3Q9FN01</accession>
<comment type="similarity">
    <text evidence="1">Belongs to the flavin monoamine oxidase family.</text>
</comment>
<dbReference type="RefSeq" id="WP_126610884.1">
    <property type="nucleotide sequence ID" value="NZ_CP034562.1"/>
</dbReference>
<dbReference type="InterPro" id="IPR002937">
    <property type="entry name" value="Amino_oxidase"/>
</dbReference>
<reference evidence="3 4" key="1">
    <citation type="submission" date="2018-12" db="EMBL/GenBank/DDBJ databases">
        <title>Flammeovirga pectinis sp. nov., isolated from the gut of the Korean scallop, Patinopecten yessoensis.</title>
        <authorList>
            <person name="Bae J.-W."/>
            <person name="Jeong Y.-S."/>
            <person name="Kang W."/>
        </authorList>
    </citation>
    <scope>NUCLEOTIDE SEQUENCE [LARGE SCALE GENOMIC DNA]</scope>
    <source>
        <strain evidence="3 4">L12M1</strain>
    </source>
</reference>
<protein>
    <submittedName>
        <fullName evidence="3">FAD-binding protein</fullName>
    </submittedName>
</protein>
<evidence type="ECO:0000259" key="2">
    <source>
        <dbReference type="Pfam" id="PF01593"/>
    </source>
</evidence>
<dbReference type="AlphaFoldDB" id="A0A3Q9FN01"/>
<gene>
    <name evidence="3" type="ORF">EI427_01400</name>
</gene>
<evidence type="ECO:0000313" key="3">
    <source>
        <dbReference type="EMBL" id="AZQ60915.1"/>
    </source>
</evidence>
<name>A0A3Q9FN01_9BACT</name>
<feature type="domain" description="Amine oxidase" evidence="2">
    <location>
        <begin position="16"/>
        <end position="88"/>
    </location>
</feature>
<dbReference type="GO" id="GO:0016491">
    <property type="term" value="F:oxidoreductase activity"/>
    <property type="evidence" value="ECO:0007669"/>
    <property type="project" value="InterPro"/>
</dbReference>
<dbReference type="Pfam" id="PF01593">
    <property type="entry name" value="Amino_oxidase"/>
    <property type="match status" value="2"/>
</dbReference>
<dbReference type="OrthoDB" id="56323at2"/>
<keyword evidence="4" id="KW-1185">Reference proteome</keyword>